<keyword evidence="4" id="KW-1185">Reference proteome</keyword>
<dbReference type="Pfam" id="PF00651">
    <property type="entry name" value="BTB"/>
    <property type="match status" value="1"/>
</dbReference>
<reference evidence="3 4" key="1">
    <citation type="submission" date="2019-01" db="EMBL/GenBank/DDBJ databases">
        <title>Intercellular communication is required for trap formation in the nematode-trapping fungus Duddingtonia flagrans.</title>
        <authorList>
            <person name="Youssar L."/>
            <person name="Wernet V."/>
            <person name="Hensel N."/>
            <person name="Hildebrandt H.-G."/>
            <person name="Fischer R."/>
        </authorList>
    </citation>
    <scope>NUCLEOTIDE SEQUENCE [LARGE SCALE GENOMIC DNA]</scope>
    <source>
        <strain evidence="3 4">CBS H-5679</strain>
    </source>
</reference>
<comment type="caution">
    <text evidence="3">The sequence shown here is derived from an EMBL/GenBank/DDBJ whole genome shotgun (WGS) entry which is preliminary data.</text>
</comment>
<dbReference type="RefSeq" id="XP_067494910.1">
    <property type="nucleotide sequence ID" value="XM_067632766.1"/>
</dbReference>
<dbReference type="AlphaFoldDB" id="A0A437ADZ2"/>
<dbReference type="PROSITE" id="PS50097">
    <property type="entry name" value="BTB"/>
    <property type="match status" value="1"/>
</dbReference>
<proteinExistence type="predicted"/>
<protein>
    <recommendedName>
        <fullName evidence="2">BTB domain-containing protein</fullName>
    </recommendedName>
</protein>
<evidence type="ECO:0000313" key="3">
    <source>
        <dbReference type="EMBL" id="RVD89366.1"/>
    </source>
</evidence>
<dbReference type="InterPro" id="IPR000210">
    <property type="entry name" value="BTB/POZ_dom"/>
</dbReference>
<sequence length="291" mass="32286">MSPKIAVKVHPTSRGVPKEVALDSNGSSSDRPKSNDGKQQEGSERINNRKSLSKLMRIRDDKSTSDVTLLVGKERTPFYLHKPILSAASDFLGAIFISPSRDGGHTIPLPMITPEAFEVITRWMYGGRLLLEPEYGPNVLDVFSGTKYLHLNDMRMKILDHVADLMEKHLSRPVMSQLTEEGKRITNEMNKVIRFFIQLCNISWEEDLGKLVTCAEWIIRGQDVDVESLVQALCKETGGRLFIAAIIQAGKNNGCAACDFAKECQGAQVTVDRIVGGVNSMVFDPKFGNGY</sequence>
<accession>A0A437ADZ2</accession>
<evidence type="ECO:0000313" key="4">
    <source>
        <dbReference type="Proteomes" id="UP000283090"/>
    </source>
</evidence>
<dbReference type="OrthoDB" id="1022638at2759"/>
<dbReference type="EMBL" id="SAEB01000001">
    <property type="protein sequence ID" value="RVD89366.1"/>
    <property type="molecule type" value="Genomic_DNA"/>
</dbReference>
<dbReference type="VEuPathDB" id="FungiDB:DFL_000378"/>
<feature type="region of interest" description="Disordered" evidence="1">
    <location>
        <begin position="1"/>
        <end position="51"/>
    </location>
</feature>
<name>A0A437ADZ2_ARTFL</name>
<gene>
    <name evidence="3" type="ORF">DFL_000378</name>
</gene>
<feature type="domain" description="BTB" evidence="2">
    <location>
        <begin position="65"/>
        <end position="133"/>
    </location>
</feature>
<dbReference type="CDD" id="cd18186">
    <property type="entry name" value="BTB_POZ_ZBTB_KLHL-like"/>
    <property type="match status" value="1"/>
</dbReference>
<dbReference type="SUPFAM" id="SSF54695">
    <property type="entry name" value="POZ domain"/>
    <property type="match status" value="1"/>
</dbReference>
<dbReference type="InterPro" id="IPR011333">
    <property type="entry name" value="SKP1/BTB/POZ_sf"/>
</dbReference>
<organism evidence="3 4">
    <name type="scientific">Arthrobotrys flagrans</name>
    <name type="common">Nematode-trapping fungus</name>
    <name type="synonym">Trichothecium flagrans</name>
    <dbReference type="NCBI Taxonomy" id="97331"/>
    <lineage>
        <taxon>Eukaryota</taxon>
        <taxon>Fungi</taxon>
        <taxon>Dikarya</taxon>
        <taxon>Ascomycota</taxon>
        <taxon>Pezizomycotina</taxon>
        <taxon>Orbiliomycetes</taxon>
        <taxon>Orbiliales</taxon>
        <taxon>Orbiliaceae</taxon>
        <taxon>Arthrobotrys</taxon>
    </lineage>
</organism>
<evidence type="ECO:0000256" key="1">
    <source>
        <dbReference type="SAM" id="MobiDB-lite"/>
    </source>
</evidence>
<dbReference type="Proteomes" id="UP000283090">
    <property type="component" value="Unassembled WGS sequence"/>
</dbReference>
<dbReference type="SMART" id="SM00225">
    <property type="entry name" value="BTB"/>
    <property type="match status" value="1"/>
</dbReference>
<feature type="compositionally biased region" description="Basic and acidic residues" evidence="1">
    <location>
        <begin position="30"/>
        <end position="47"/>
    </location>
</feature>
<evidence type="ECO:0000259" key="2">
    <source>
        <dbReference type="PROSITE" id="PS50097"/>
    </source>
</evidence>
<dbReference type="GeneID" id="93582689"/>
<dbReference type="Gene3D" id="3.30.710.10">
    <property type="entry name" value="Potassium Channel Kv1.1, Chain A"/>
    <property type="match status" value="1"/>
</dbReference>